<dbReference type="GO" id="GO:0032259">
    <property type="term" value="P:methylation"/>
    <property type="evidence" value="ECO:0007669"/>
    <property type="project" value="UniProtKB-KW"/>
</dbReference>
<gene>
    <name evidence="7" type="ordered locus">Glov_1725</name>
</gene>
<evidence type="ECO:0000256" key="2">
    <source>
        <dbReference type="ARBA" id="ARBA00022679"/>
    </source>
</evidence>
<dbReference type="OrthoDB" id="9767938at2"/>
<dbReference type="InterPro" id="IPR001077">
    <property type="entry name" value="COMT_C"/>
</dbReference>
<dbReference type="CDD" id="cd02440">
    <property type="entry name" value="AdoMet_MTases"/>
    <property type="match status" value="1"/>
</dbReference>
<protein>
    <submittedName>
        <fullName evidence="7">O-methyltransferase family 2</fullName>
    </submittedName>
</protein>
<dbReference type="STRING" id="398767.Glov_1725"/>
<dbReference type="Gene3D" id="3.40.50.150">
    <property type="entry name" value="Vaccinia Virus protein VP39"/>
    <property type="match status" value="1"/>
</dbReference>
<sequence length="329" mass="36182">MNLPDLLQLSGGYWSTCTLHAGVKLDIFTCLTDSAMTTPELARQLSADERGLGMLLHALTALELLHKEENTFRSTAFSATYLSKKSDSYMGHIIMHHHHLVEGWSRLDEAVLRGEPVRQRLSHEALERERESFLMGMFNLASLNAPRIASALELSGHRRMLDLAGGPGTYAIHFCLHNPDLTAVVYDLPTTRPFAEQTIRHFGLSERITFQAGDVLSDRFGTGYDLVWISHLLHSESPADSATVVAKAAESLADGGRLLIQEFILDNTKTAPLFPALFSLNMLLGTRAGQSYTQQELFALMNTAGLCEVNRLSLDLPNGAGVMTGTACR</sequence>
<dbReference type="InterPro" id="IPR016461">
    <property type="entry name" value="COMT-like"/>
</dbReference>
<dbReference type="EMBL" id="CP001089">
    <property type="protein sequence ID" value="ACD95441.1"/>
    <property type="molecule type" value="Genomic_DNA"/>
</dbReference>
<evidence type="ECO:0000313" key="8">
    <source>
        <dbReference type="Proteomes" id="UP000002420"/>
    </source>
</evidence>
<organism evidence="7 8">
    <name type="scientific">Trichlorobacter lovleyi (strain ATCC BAA-1151 / DSM 17278 / SZ)</name>
    <name type="common">Geobacter lovleyi</name>
    <dbReference type="NCBI Taxonomy" id="398767"/>
    <lineage>
        <taxon>Bacteria</taxon>
        <taxon>Pseudomonadati</taxon>
        <taxon>Thermodesulfobacteriota</taxon>
        <taxon>Desulfuromonadia</taxon>
        <taxon>Geobacterales</taxon>
        <taxon>Geobacteraceae</taxon>
        <taxon>Trichlorobacter</taxon>
    </lineage>
</organism>
<dbReference type="SUPFAM" id="SSF46785">
    <property type="entry name" value="Winged helix' DNA-binding domain"/>
    <property type="match status" value="1"/>
</dbReference>
<dbReference type="KEGG" id="glo:Glov_1725"/>
<evidence type="ECO:0000259" key="5">
    <source>
        <dbReference type="Pfam" id="PF00891"/>
    </source>
</evidence>
<dbReference type="PANTHER" id="PTHR43712">
    <property type="entry name" value="PUTATIVE (AFU_ORTHOLOGUE AFUA_4G14580)-RELATED"/>
    <property type="match status" value="1"/>
</dbReference>
<keyword evidence="8" id="KW-1185">Reference proteome</keyword>
<feature type="active site" description="Proton acceptor" evidence="4">
    <location>
        <position position="234"/>
    </location>
</feature>
<dbReference type="RefSeq" id="WP_012469781.1">
    <property type="nucleotide sequence ID" value="NC_010814.1"/>
</dbReference>
<dbReference type="PROSITE" id="PS51683">
    <property type="entry name" value="SAM_OMT_II"/>
    <property type="match status" value="1"/>
</dbReference>
<evidence type="ECO:0000259" key="6">
    <source>
        <dbReference type="Pfam" id="PF08100"/>
    </source>
</evidence>
<keyword evidence="1 7" id="KW-0489">Methyltransferase</keyword>
<keyword evidence="2 7" id="KW-0808">Transferase</keyword>
<name>B3EAK3_TRIL1</name>
<keyword evidence="3" id="KW-0949">S-adenosyl-L-methionine</keyword>
<evidence type="ECO:0000313" key="7">
    <source>
        <dbReference type="EMBL" id="ACD95441.1"/>
    </source>
</evidence>
<accession>B3EAK3</accession>
<evidence type="ECO:0000256" key="1">
    <source>
        <dbReference type="ARBA" id="ARBA00022603"/>
    </source>
</evidence>
<dbReference type="GO" id="GO:0046983">
    <property type="term" value="F:protein dimerization activity"/>
    <property type="evidence" value="ECO:0007669"/>
    <property type="project" value="InterPro"/>
</dbReference>
<dbReference type="Pfam" id="PF00891">
    <property type="entry name" value="Methyltransf_2"/>
    <property type="match status" value="1"/>
</dbReference>
<evidence type="ECO:0000256" key="3">
    <source>
        <dbReference type="ARBA" id="ARBA00022691"/>
    </source>
</evidence>
<dbReference type="Pfam" id="PF08100">
    <property type="entry name" value="Dimerisation"/>
    <property type="match status" value="1"/>
</dbReference>
<proteinExistence type="predicted"/>
<reference evidence="7 8" key="1">
    <citation type="submission" date="2008-05" db="EMBL/GenBank/DDBJ databases">
        <title>Complete sequence of chromosome of Geobacter lovleyi SZ.</title>
        <authorList>
            <consortium name="US DOE Joint Genome Institute"/>
            <person name="Lucas S."/>
            <person name="Copeland A."/>
            <person name="Lapidus A."/>
            <person name="Glavina del Rio T."/>
            <person name="Dalin E."/>
            <person name="Tice H."/>
            <person name="Bruce D."/>
            <person name="Goodwin L."/>
            <person name="Pitluck S."/>
            <person name="Chertkov O."/>
            <person name="Meincke L."/>
            <person name="Brettin T."/>
            <person name="Detter J.C."/>
            <person name="Han C."/>
            <person name="Tapia R."/>
            <person name="Kuske C.R."/>
            <person name="Schmutz J."/>
            <person name="Larimer F."/>
            <person name="Land M."/>
            <person name="Hauser L."/>
            <person name="Kyrpides N."/>
            <person name="Mikhailova N."/>
            <person name="Sung Y."/>
            <person name="Fletcher K.E."/>
            <person name="Ritalahti K.M."/>
            <person name="Loeffler F.E."/>
            <person name="Richardson P."/>
        </authorList>
    </citation>
    <scope>NUCLEOTIDE SEQUENCE [LARGE SCALE GENOMIC DNA]</scope>
    <source>
        <strain evidence="8">ATCC BAA-1151 / DSM 17278 / SZ</strain>
    </source>
</reference>
<dbReference type="eggNOG" id="COG0500">
    <property type="taxonomic scope" value="Bacteria"/>
</dbReference>
<dbReference type="InterPro" id="IPR036390">
    <property type="entry name" value="WH_DNA-bd_sf"/>
</dbReference>
<dbReference type="GO" id="GO:0008171">
    <property type="term" value="F:O-methyltransferase activity"/>
    <property type="evidence" value="ECO:0007669"/>
    <property type="project" value="InterPro"/>
</dbReference>
<dbReference type="AlphaFoldDB" id="B3EAK3"/>
<dbReference type="Gene3D" id="1.10.10.10">
    <property type="entry name" value="Winged helix-like DNA-binding domain superfamily/Winged helix DNA-binding domain"/>
    <property type="match status" value="1"/>
</dbReference>
<dbReference type="InterPro" id="IPR029063">
    <property type="entry name" value="SAM-dependent_MTases_sf"/>
</dbReference>
<feature type="domain" description="O-methyltransferase C-terminal" evidence="5">
    <location>
        <begin position="127"/>
        <end position="305"/>
    </location>
</feature>
<dbReference type="InterPro" id="IPR036388">
    <property type="entry name" value="WH-like_DNA-bd_sf"/>
</dbReference>
<dbReference type="InterPro" id="IPR012967">
    <property type="entry name" value="COMT_dimerisation"/>
</dbReference>
<dbReference type="PIRSF" id="PIRSF005739">
    <property type="entry name" value="O-mtase"/>
    <property type="match status" value="1"/>
</dbReference>
<dbReference type="PANTHER" id="PTHR43712:SF2">
    <property type="entry name" value="O-METHYLTRANSFERASE CICE"/>
    <property type="match status" value="1"/>
</dbReference>
<feature type="domain" description="O-methyltransferase dimerisation" evidence="6">
    <location>
        <begin position="7"/>
        <end position="83"/>
    </location>
</feature>
<evidence type="ECO:0000256" key="4">
    <source>
        <dbReference type="PIRSR" id="PIRSR005739-1"/>
    </source>
</evidence>
<dbReference type="Proteomes" id="UP000002420">
    <property type="component" value="Chromosome"/>
</dbReference>
<dbReference type="SUPFAM" id="SSF53335">
    <property type="entry name" value="S-adenosyl-L-methionine-dependent methyltransferases"/>
    <property type="match status" value="1"/>
</dbReference>
<dbReference type="HOGENOM" id="CLU_005533_4_1_7"/>